<dbReference type="Proteomes" id="UP000654482">
    <property type="component" value="Unassembled WGS sequence"/>
</dbReference>
<evidence type="ECO:0000256" key="1">
    <source>
        <dbReference type="SAM" id="Phobius"/>
    </source>
</evidence>
<protein>
    <submittedName>
        <fullName evidence="2">ATP-dependent Zn protease</fullName>
    </submittedName>
</protein>
<proteinExistence type="predicted"/>
<gene>
    <name evidence="2" type="ORF">IQ249_04275</name>
</gene>
<dbReference type="SUPFAM" id="SSF140990">
    <property type="entry name" value="FtsH protease domain-like"/>
    <property type="match status" value="1"/>
</dbReference>
<dbReference type="PANTHER" id="PTHR33471">
    <property type="entry name" value="ATP-DEPENDENT ZINC METALLOPROTEASE-RELATED"/>
    <property type="match status" value="1"/>
</dbReference>
<reference evidence="2" key="1">
    <citation type="submission" date="2020-10" db="EMBL/GenBank/DDBJ databases">
        <authorList>
            <person name="Castelo-Branco R."/>
            <person name="Eusebio N."/>
            <person name="Adriana R."/>
            <person name="Vieira A."/>
            <person name="Brugerolle De Fraissinette N."/>
            <person name="Rezende De Castro R."/>
            <person name="Schneider M.P."/>
            <person name="Vasconcelos V."/>
            <person name="Leao P.N."/>
        </authorList>
    </citation>
    <scope>NUCLEOTIDE SEQUENCE</scope>
    <source>
        <strain evidence="2">LEGE 07157</strain>
    </source>
</reference>
<dbReference type="GO" id="GO:0006508">
    <property type="term" value="P:proteolysis"/>
    <property type="evidence" value="ECO:0007669"/>
    <property type="project" value="UniProtKB-KW"/>
</dbReference>
<keyword evidence="1" id="KW-0812">Transmembrane</keyword>
<dbReference type="RefSeq" id="WP_194028211.1">
    <property type="nucleotide sequence ID" value="NZ_JADEWZ010000004.1"/>
</dbReference>
<feature type="transmembrane region" description="Helical" evidence="1">
    <location>
        <begin position="7"/>
        <end position="26"/>
    </location>
</feature>
<name>A0A8J7B7B7_9CYAN</name>
<dbReference type="AlphaFoldDB" id="A0A8J7B7B7"/>
<keyword evidence="2" id="KW-0645">Protease</keyword>
<comment type="caution">
    <text evidence="2">The sequence shown here is derived from an EMBL/GenBank/DDBJ whole genome shotgun (WGS) entry which is preliminary data.</text>
</comment>
<evidence type="ECO:0000313" key="3">
    <source>
        <dbReference type="Proteomes" id="UP000654482"/>
    </source>
</evidence>
<dbReference type="InterPro" id="IPR037219">
    <property type="entry name" value="Peptidase_M41-like"/>
</dbReference>
<sequence length="233" mass="25758">MQQTALNILAVSIFLMTLSILLGPLIHLSPTIPAVLTFCVLGIVTVDTLGLKGRGATLLLDGLARFSPEYRDRAVYHEAGHFLVAYLLGIPVKGYTLSAWETLKQGQPGIGGVVVETENLFEGVLSPLELQLLLDRLCTVWMAGIAAEVLRYERAEGGKEDRQQITNALVFFGRSVSESPRKQQWGQLQAKTLIEKHRNAYEALVRGMTERKPVPECYHLIQQHVPDTAQNPS</sequence>
<dbReference type="PANTHER" id="PTHR33471:SF7">
    <property type="entry name" value="ATP-DEPENDENT ZINC METALLOPROTEASE-RELATED"/>
    <property type="match status" value="1"/>
</dbReference>
<dbReference type="GO" id="GO:0005524">
    <property type="term" value="F:ATP binding"/>
    <property type="evidence" value="ECO:0007669"/>
    <property type="project" value="InterPro"/>
</dbReference>
<dbReference type="EMBL" id="JADEWZ010000004">
    <property type="protein sequence ID" value="MBE9115111.1"/>
    <property type="molecule type" value="Genomic_DNA"/>
</dbReference>
<keyword evidence="1" id="KW-1133">Transmembrane helix</keyword>
<accession>A0A8J7B7B7</accession>
<dbReference type="GO" id="GO:0004222">
    <property type="term" value="F:metalloendopeptidase activity"/>
    <property type="evidence" value="ECO:0007669"/>
    <property type="project" value="InterPro"/>
</dbReference>
<feature type="transmembrane region" description="Helical" evidence="1">
    <location>
        <begin position="32"/>
        <end position="51"/>
    </location>
</feature>
<dbReference type="GO" id="GO:0004176">
    <property type="term" value="F:ATP-dependent peptidase activity"/>
    <property type="evidence" value="ECO:0007669"/>
    <property type="project" value="InterPro"/>
</dbReference>
<keyword evidence="2" id="KW-0378">Hydrolase</keyword>
<organism evidence="2 3">
    <name type="scientific">Lusitaniella coriacea LEGE 07157</name>
    <dbReference type="NCBI Taxonomy" id="945747"/>
    <lineage>
        <taxon>Bacteria</taxon>
        <taxon>Bacillati</taxon>
        <taxon>Cyanobacteriota</taxon>
        <taxon>Cyanophyceae</taxon>
        <taxon>Spirulinales</taxon>
        <taxon>Lusitaniellaceae</taxon>
        <taxon>Lusitaniella</taxon>
    </lineage>
</organism>
<keyword evidence="3" id="KW-1185">Reference proteome</keyword>
<keyword evidence="1" id="KW-0472">Membrane</keyword>
<dbReference type="Gene3D" id="1.20.58.760">
    <property type="entry name" value="Peptidase M41"/>
    <property type="match status" value="1"/>
</dbReference>
<evidence type="ECO:0000313" key="2">
    <source>
        <dbReference type="EMBL" id="MBE9115111.1"/>
    </source>
</evidence>